<evidence type="ECO:0000256" key="3">
    <source>
        <dbReference type="ARBA" id="ARBA00023172"/>
    </source>
</evidence>
<gene>
    <name evidence="8" type="ORF">Nlim_1829</name>
</gene>
<dbReference type="PROSITE" id="PS51898">
    <property type="entry name" value="TYR_RECOMBINASE"/>
    <property type="match status" value="1"/>
</dbReference>
<evidence type="ECO:0000313" key="8">
    <source>
        <dbReference type="EMBL" id="EGG41366.1"/>
    </source>
</evidence>
<dbReference type="GO" id="GO:0006310">
    <property type="term" value="P:DNA recombination"/>
    <property type="evidence" value="ECO:0007669"/>
    <property type="project" value="UniProtKB-KW"/>
</dbReference>
<feature type="domain" description="Tyr recombinase" evidence="6">
    <location>
        <begin position="123"/>
        <end position="326"/>
    </location>
</feature>
<evidence type="ECO:0000256" key="5">
    <source>
        <dbReference type="SAM" id="Coils"/>
    </source>
</evidence>
<accession>F3KMS4</accession>
<protein>
    <submittedName>
        <fullName evidence="8">Integrase family protein</fullName>
    </submittedName>
</protein>
<evidence type="ECO:0000256" key="4">
    <source>
        <dbReference type="PROSITE-ProRule" id="PRU01248"/>
    </source>
</evidence>
<dbReference type="PANTHER" id="PTHR30349:SF41">
    <property type="entry name" value="INTEGRASE_RECOMBINASE PROTEIN MJ0367-RELATED"/>
    <property type="match status" value="1"/>
</dbReference>
<feature type="domain" description="Core-binding (CB)" evidence="7">
    <location>
        <begin position="4"/>
        <end position="103"/>
    </location>
</feature>
<dbReference type="STRING" id="886738.Nlim_1829"/>
<dbReference type="EMBL" id="AEGP01000065">
    <property type="protein sequence ID" value="EGG41366.1"/>
    <property type="molecule type" value="Genomic_DNA"/>
</dbReference>
<dbReference type="InterPro" id="IPR011010">
    <property type="entry name" value="DNA_brk_join_enz"/>
</dbReference>
<dbReference type="InterPro" id="IPR010998">
    <property type="entry name" value="Integrase_recombinase_N"/>
</dbReference>
<dbReference type="PROSITE" id="PS51900">
    <property type="entry name" value="CB"/>
    <property type="match status" value="1"/>
</dbReference>
<keyword evidence="1" id="KW-0229">DNA integration</keyword>
<reference evidence="8" key="1">
    <citation type="journal article" date="2011" name="PLoS ONE">
        <title>Genome of a low-salinity ammonia-oxidizing archaeon determined by single-cell and metagenomic analysis.</title>
        <authorList>
            <person name="Blainey P.C."/>
            <person name="Mosier A.C."/>
            <person name="Potanina A."/>
            <person name="Francis C.A."/>
            <person name="Quake S.R."/>
        </authorList>
    </citation>
    <scope>NUCLEOTIDE SEQUENCE [LARGE SCALE GENOMIC DNA]</scope>
    <source>
        <strain evidence="8">SFB1</strain>
    </source>
</reference>
<sequence length="385" mass="45049">MSFLTKIKNVQTYLDSLKVRSPHTIQGVKYSLIKFEKFVENKYKGKNLEDILDELNRLDKSNQETALIDLLQDFVNYLDGIGMHPSTMKGYFSTAKRYLRYRGFKIYNEDISQNIILPRVVEEEKHPLTKEEIKKILDNSSVKRKTLYLTLLSSGMRIGECVSLRKRDFDVITHDRIAINIPGKFTKTKKPRTTFVSNEAAEYLKVILSKIKDDDLVFTKNPISDKAKLTEEVTFDRIRKKTNLTEKYDSKTHKISLQSFRAFFITKCNRVDFGVGHALAGHSLYMKRYDRLTLEEKLEYYKKAEPELCIYRDSTLTKQQSNEIDDLKANLAELTKRYEIDTARKDEEISELSHDLNVVTRFFDEYYNLNDVAMKINNDLSTKSR</sequence>
<feature type="coiled-coil region" evidence="5">
    <location>
        <begin position="317"/>
        <end position="344"/>
    </location>
</feature>
<dbReference type="PANTHER" id="PTHR30349">
    <property type="entry name" value="PHAGE INTEGRASE-RELATED"/>
    <property type="match status" value="1"/>
</dbReference>
<dbReference type="Pfam" id="PF00589">
    <property type="entry name" value="Phage_integrase"/>
    <property type="match status" value="1"/>
</dbReference>
<keyword evidence="2 4" id="KW-0238">DNA-binding</keyword>
<evidence type="ECO:0000256" key="1">
    <source>
        <dbReference type="ARBA" id="ARBA00022908"/>
    </source>
</evidence>
<dbReference type="InterPro" id="IPR050090">
    <property type="entry name" value="Tyrosine_recombinase_XerCD"/>
</dbReference>
<keyword evidence="3" id="KW-0233">DNA recombination</keyword>
<name>F3KMS4_9ARCH</name>
<dbReference type="GO" id="GO:0003677">
    <property type="term" value="F:DNA binding"/>
    <property type="evidence" value="ECO:0007669"/>
    <property type="project" value="UniProtKB-UniRule"/>
</dbReference>
<evidence type="ECO:0000259" key="6">
    <source>
        <dbReference type="PROSITE" id="PS51898"/>
    </source>
</evidence>
<dbReference type="Proteomes" id="UP000004348">
    <property type="component" value="Chromosome"/>
</dbReference>
<dbReference type="AlphaFoldDB" id="F3KMS4"/>
<dbReference type="InterPro" id="IPR013762">
    <property type="entry name" value="Integrase-like_cat_sf"/>
</dbReference>
<dbReference type="SUPFAM" id="SSF56349">
    <property type="entry name" value="DNA breaking-rejoining enzymes"/>
    <property type="match status" value="1"/>
</dbReference>
<comment type="caution">
    <text evidence="8">The sequence shown here is derived from an EMBL/GenBank/DDBJ whole genome shotgun (WGS) entry which is preliminary data.</text>
</comment>
<keyword evidence="5" id="KW-0175">Coiled coil</keyword>
<dbReference type="HOGENOM" id="CLU_764203_0_0_2"/>
<dbReference type="CDD" id="cd00397">
    <property type="entry name" value="DNA_BRE_C"/>
    <property type="match status" value="1"/>
</dbReference>
<dbReference type="Gene3D" id="1.10.150.130">
    <property type="match status" value="1"/>
</dbReference>
<proteinExistence type="predicted"/>
<evidence type="ECO:0000259" key="7">
    <source>
        <dbReference type="PROSITE" id="PS51900"/>
    </source>
</evidence>
<dbReference type="Gene3D" id="1.10.443.10">
    <property type="entry name" value="Intergrase catalytic core"/>
    <property type="match status" value="1"/>
</dbReference>
<dbReference type="GO" id="GO:0015074">
    <property type="term" value="P:DNA integration"/>
    <property type="evidence" value="ECO:0007669"/>
    <property type="project" value="UniProtKB-KW"/>
</dbReference>
<organism evidence="8">
    <name type="scientific">Candidatus Nitrosarchaeum limnium SFB1</name>
    <dbReference type="NCBI Taxonomy" id="886738"/>
    <lineage>
        <taxon>Archaea</taxon>
        <taxon>Nitrososphaerota</taxon>
        <taxon>Nitrososphaeria</taxon>
        <taxon>Nitrosopumilales</taxon>
        <taxon>Nitrosopumilaceae</taxon>
        <taxon>Nitrosarchaeum</taxon>
    </lineage>
</organism>
<dbReference type="InterPro" id="IPR044068">
    <property type="entry name" value="CB"/>
</dbReference>
<evidence type="ECO:0000256" key="2">
    <source>
        <dbReference type="ARBA" id="ARBA00023125"/>
    </source>
</evidence>
<dbReference type="InterPro" id="IPR002104">
    <property type="entry name" value="Integrase_catalytic"/>
</dbReference>